<evidence type="ECO:0000313" key="1">
    <source>
        <dbReference type="EMBL" id="KAJ5552408.1"/>
    </source>
</evidence>
<comment type="caution">
    <text evidence="1">The sequence shown here is derived from an EMBL/GenBank/DDBJ whole genome shotgun (WGS) entry which is preliminary data.</text>
</comment>
<dbReference type="CDD" id="cd07067">
    <property type="entry name" value="HP_PGM_like"/>
    <property type="match status" value="1"/>
</dbReference>
<gene>
    <name evidence="1" type="ORF">N7494_001786</name>
</gene>
<dbReference type="AlphaFoldDB" id="A0AAD6D2E2"/>
<dbReference type="PANTHER" id="PTHR48100:SF54">
    <property type="entry name" value="PHOSPHATASE SPAC5H10.03-RELATED"/>
    <property type="match status" value="1"/>
</dbReference>
<dbReference type="InterPro" id="IPR013078">
    <property type="entry name" value="His_Pase_superF_clade-1"/>
</dbReference>
<proteinExistence type="predicted"/>
<evidence type="ECO:0000313" key="2">
    <source>
        <dbReference type="Proteomes" id="UP001220324"/>
    </source>
</evidence>
<dbReference type="SUPFAM" id="SSF53254">
    <property type="entry name" value="Phosphoglycerate mutase-like"/>
    <property type="match status" value="1"/>
</dbReference>
<organism evidence="1 2">
    <name type="scientific">Penicillium frequentans</name>
    <dbReference type="NCBI Taxonomy" id="3151616"/>
    <lineage>
        <taxon>Eukaryota</taxon>
        <taxon>Fungi</taxon>
        <taxon>Dikarya</taxon>
        <taxon>Ascomycota</taxon>
        <taxon>Pezizomycotina</taxon>
        <taxon>Eurotiomycetes</taxon>
        <taxon>Eurotiomycetidae</taxon>
        <taxon>Eurotiales</taxon>
        <taxon>Aspergillaceae</taxon>
        <taxon>Penicillium</taxon>
    </lineage>
</organism>
<dbReference type="Gene3D" id="3.40.50.1240">
    <property type="entry name" value="Phosphoglycerate mutase-like"/>
    <property type="match status" value="1"/>
</dbReference>
<dbReference type="Pfam" id="PF00300">
    <property type="entry name" value="His_Phos_1"/>
    <property type="match status" value="1"/>
</dbReference>
<keyword evidence="2" id="KW-1185">Reference proteome</keyword>
<dbReference type="PANTHER" id="PTHR48100">
    <property type="entry name" value="BROAD-SPECIFICITY PHOSPHATASE YOR283W-RELATED"/>
    <property type="match status" value="1"/>
</dbReference>
<dbReference type="Proteomes" id="UP001220324">
    <property type="component" value="Unassembled WGS sequence"/>
</dbReference>
<dbReference type="SMART" id="SM00855">
    <property type="entry name" value="PGAM"/>
    <property type="match status" value="1"/>
</dbReference>
<dbReference type="GO" id="GO:0005737">
    <property type="term" value="C:cytoplasm"/>
    <property type="evidence" value="ECO:0007669"/>
    <property type="project" value="TreeGrafter"/>
</dbReference>
<dbReference type="EMBL" id="JAQIZZ010000002">
    <property type="protein sequence ID" value="KAJ5552408.1"/>
    <property type="molecule type" value="Genomic_DNA"/>
</dbReference>
<protein>
    <submittedName>
        <fullName evidence="1">Phosphoglycerate mutase-like protein</fullName>
    </submittedName>
</protein>
<dbReference type="InterPro" id="IPR029033">
    <property type="entry name" value="His_PPase_superfam"/>
</dbReference>
<name>A0AAD6D2E2_9EURO</name>
<accession>A0AAD6D2E2</accession>
<sequence length="251" mass="28727">MAPTLHLVRHAQGYHNLGPENWNLLDPELTDKGKQQCHDLRRQILFSDSVDLVVASPMRRAIHTGLEAFSQTFEAKPWLRMIALPDLQEVSDFPCDIGTERADLQKEMEKANLPVDLSFVENDWTKKTGRYEPTREKIRARARDARAWLKARPEKEIVVVSHGGFLHFLTEDWEDACKYDGTGWANAECRTFEFVANVGEFNEKGDEAPMQETMESRHMRGQTTLSPTINDQQLLSGEMLLGWANQGYPIE</sequence>
<reference evidence="1 2" key="1">
    <citation type="journal article" date="2023" name="IMA Fungus">
        <title>Comparative genomic study of the Penicillium genus elucidates a diverse pangenome and 15 lateral gene transfer events.</title>
        <authorList>
            <person name="Petersen C."/>
            <person name="Sorensen T."/>
            <person name="Nielsen M.R."/>
            <person name="Sondergaard T.E."/>
            <person name="Sorensen J.L."/>
            <person name="Fitzpatrick D.A."/>
            <person name="Frisvad J.C."/>
            <person name="Nielsen K.L."/>
        </authorList>
    </citation>
    <scope>NUCLEOTIDE SEQUENCE [LARGE SCALE GENOMIC DNA]</scope>
    <source>
        <strain evidence="1 2">IBT 35679</strain>
    </source>
</reference>
<dbReference type="GO" id="GO:0016791">
    <property type="term" value="F:phosphatase activity"/>
    <property type="evidence" value="ECO:0007669"/>
    <property type="project" value="TreeGrafter"/>
</dbReference>
<dbReference type="InterPro" id="IPR050275">
    <property type="entry name" value="PGM_Phosphatase"/>
</dbReference>